<feature type="domain" description="Glycosyltransferase 2-like" evidence="3">
    <location>
        <begin position="14"/>
        <end position="132"/>
    </location>
</feature>
<keyword evidence="1" id="KW-0328">Glycosyltransferase</keyword>
<dbReference type="AlphaFoldDB" id="I8X7N8"/>
<dbReference type="PANTHER" id="PTHR22916">
    <property type="entry name" value="GLYCOSYLTRANSFERASE"/>
    <property type="match status" value="1"/>
</dbReference>
<dbReference type="CDD" id="cd00761">
    <property type="entry name" value="Glyco_tranf_GTA_type"/>
    <property type="match status" value="1"/>
</dbReference>
<dbReference type="GO" id="GO:0016758">
    <property type="term" value="F:hexosyltransferase activity"/>
    <property type="evidence" value="ECO:0007669"/>
    <property type="project" value="UniProtKB-ARBA"/>
</dbReference>
<evidence type="ECO:0000259" key="3">
    <source>
        <dbReference type="Pfam" id="PF00535"/>
    </source>
</evidence>
<keyword evidence="5" id="KW-1185">Reference proteome</keyword>
<evidence type="ECO:0000256" key="2">
    <source>
        <dbReference type="ARBA" id="ARBA00022679"/>
    </source>
</evidence>
<comment type="caution">
    <text evidence="4">The sequence shown here is derived from an EMBL/GenBank/DDBJ whole genome shotgun (WGS) entry which is preliminary data.</text>
</comment>
<gene>
    <name evidence="4" type="ORF">HMPREF1068_03589</name>
</gene>
<keyword evidence="2" id="KW-0808">Transferase</keyword>
<dbReference type="HOGENOM" id="CLU_025996_25_0_10"/>
<dbReference type="PATRIC" id="fig|997884.3.peg.3678"/>
<dbReference type="STRING" id="997884.HMPREF1068_03589"/>
<dbReference type="InterPro" id="IPR001173">
    <property type="entry name" value="Glyco_trans_2-like"/>
</dbReference>
<dbReference type="SUPFAM" id="SSF53448">
    <property type="entry name" value="Nucleotide-diphospho-sugar transferases"/>
    <property type="match status" value="1"/>
</dbReference>
<evidence type="ECO:0000313" key="4">
    <source>
        <dbReference type="EMBL" id="EIY46122.1"/>
    </source>
</evidence>
<dbReference type="eggNOG" id="COG1216">
    <property type="taxonomic scope" value="Bacteria"/>
</dbReference>
<proteinExistence type="predicted"/>
<dbReference type="Pfam" id="PF00535">
    <property type="entry name" value="Glycos_transf_2"/>
    <property type="match status" value="1"/>
</dbReference>
<dbReference type="Gene3D" id="3.90.550.10">
    <property type="entry name" value="Spore Coat Polysaccharide Biosynthesis Protein SpsA, Chain A"/>
    <property type="match status" value="1"/>
</dbReference>
<evidence type="ECO:0000313" key="5">
    <source>
        <dbReference type="Proteomes" id="UP000003089"/>
    </source>
</evidence>
<name>I8X7N8_9BACE</name>
<dbReference type="EMBL" id="AGXS01000024">
    <property type="protein sequence ID" value="EIY46122.1"/>
    <property type="molecule type" value="Genomic_DNA"/>
</dbReference>
<dbReference type="InterPro" id="IPR029044">
    <property type="entry name" value="Nucleotide-diphossugar_trans"/>
</dbReference>
<dbReference type="PANTHER" id="PTHR22916:SF51">
    <property type="entry name" value="GLYCOSYLTRANSFERASE EPSH-RELATED"/>
    <property type="match status" value="1"/>
</dbReference>
<sequence>MRLFLDNVMDIKVSIIVPVYNVSLYIERVLKSILNQTYRNIECILINDCTPDDSMKKVSDFLNNNQCDIDFRIINHEKNRGLSAARNTGIKFSTGDYLYFLDSDDDISLDCISLLVSSLKSNYDVVVGAYEVNAKFPIYCFDNKLYESNSAIVEALYNNEWYVMAWNKLVNKSFIIQYNLFFEEGLLHEDVLWSFQLATFAKSLFLCDAITYKYVIRDNTISTDTNQKKHLVHYFNVINKMISFVSDNNVSNPYNYFILESYRYSYFSVAMTVLTDLELWTYYKHIVNRVPLSNRFVYLCKASNRLGVFIRNIHFILPLRIGFYYYKMICMLYDKIHKFSKC</sequence>
<dbReference type="Proteomes" id="UP000003089">
    <property type="component" value="Unassembled WGS sequence"/>
</dbReference>
<evidence type="ECO:0000256" key="1">
    <source>
        <dbReference type="ARBA" id="ARBA00022676"/>
    </source>
</evidence>
<reference evidence="4 5" key="1">
    <citation type="submission" date="2012-02" db="EMBL/GenBank/DDBJ databases">
        <title>The Genome Sequence of Bacteroides nordii CL02T12C05.</title>
        <authorList>
            <consortium name="The Broad Institute Genome Sequencing Platform"/>
            <person name="Earl A."/>
            <person name="Ward D."/>
            <person name="Feldgarden M."/>
            <person name="Gevers D."/>
            <person name="Zitomersky N.L."/>
            <person name="Coyne M.J."/>
            <person name="Comstock L.E."/>
            <person name="Young S.K."/>
            <person name="Zeng Q."/>
            <person name="Gargeya S."/>
            <person name="Fitzgerald M."/>
            <person name="Haas B."/>
            <person name="Abouelleil A."/>
            <person name="Alvarado L."/>
            <person name="Arachchi H.M."/>
            <person name="Berlin A."/>
            <person name="Chapman S.B."/>
            <person name="Gearin G."/>
            <person name="Goldberg J."/>
            <person name="Griggs A."/>
            <person name="Gujja S."/>
            <person name="Hansen M."/>
            <person name="Heiman D."/>
            <person name="Howarth C."/>
            <person name="Larimer J."/>
            <person name="Lui A."/>
            <person name="MacDonald P.J.P."/>
            <person name="McCowen C."/>
            <person name="Montmayeur A."/>
            <person name="Murphy C."/>
            <person name="Neiman D."/>
            <person name="Pearson M."/>
            <person name="Priest M."/>
            <person name="Roberts A."/>
            <person name="Saif S."/>
            <person name="Shea T."/>
            <person name="Sisk P."/>
            <person name="Stolte C."/>
            <person name="Sykes S."/>
            <person name="Wortman J."/>
            <person name="Nusbaum C."/>
            <person name="Birren B."/>
        </authorList>
    </citation>
    <scope>NUCLEOTIDE SEQUENCE [LARGE SCALE GENOMIC DNA]</scope>
    <source>
        <strain evidence="4 5">CL02T12C05</strain>
    </source>
</reference>
<protein>
    <recommendedName>
        <fullName evidence="3">Glycosyltransferase 2-like domain-containing protein</fullName>
    </recommendedName>
</protein>
<organism evidence="4 5">
    <name type="scientific">Bacteroides nordii CL02T12C05</name>
    <dbReference type="NCBI Taxonomy" id="997884"/>
    <lineage>
        <taxon>Bacteria</taxon>
        <taxon>Pseudomonadati</taxon>
        <taxon>Bacteroidota</taxon>
        <taxon>Bacteroidia</taxon>
        <taxon>Bacteroidales</taxon>
        <taxon>Bacteroidaceae</taxon>
        <taxon>Bacteroides</taxon>
    </lineage>
</organism>
<accession>I8X7N8</accession>